<accession>Q0WRE3</accession>
<dbReference type="AlphaFoldDB" id="Q0WRE3"/>
<proteinExistence type="evidence at transcript level"/>
<reference evidence="1" key="1">
    <citation type="submission" date="2006-07" db="EMBL/GenBank/DDBJ databases">
        <title>Large-scale analysis of RIKEN Arabidopsis full-length (RAFL) cDNAs.</title>
        <authorList>
            <person name="Totoki Y."/>
            <person name="Seki M."/>
            <person name="Ishida J."/>
            <person name="Nakajima M."/>
            <person name="Enju A."/>
            <person name="Morosawa T."/>
            <person name="Kamiya A."/>
            <person name="Narusaka M."/>
            <person name="Shin-i T."/>
            <person name="Nakagawa M."/>
            <person name="Sakamoto N."/>
            <person name="Oishi K."/>
            <person name="Kohara Y."/>
            <person name="Kobayashi M."/>
            <person name="Toyoda A."/>
            <person name="Sakaki Y."/>
            <person name="Sakurai T."/>
            <person name="Iida K."/>
            <person name="Akiyama K."/>
            <person name="Satou M."/>
            <person name="Toyoda T."/>
            <person name="Konagaya A."/>
            <person name="Carninci P."/>
            <person name="Kawai J."/>
            <person name="Hayashizaki Y."/>
            <person name="Shinozaki K."/>
        </authorList>
    </citation>
    <scope>NUCLEOTIDE SEQUENCE</scope>
</reference>
<organism evidence="1">
    <name type="scientific">Arabidopsis thaliana</name>
    <name type="common">Mouse-ear cress</name>
    <dbReference type="NCBI Taxonomy" id="3702"/>
    <lineage>
        <taxon>Eukaryota</taxon>
        <taxon>Viridiplantae</taxon>
        <taxon>Streptophyta</taxon>
        <taxon>Embryophyta</taxon>
        <taxon>Tracheophyta</taxon>
        <taxon>Spermatophyta</taxon>
        <taxon>Magnoliopsida</taxon>
        <taxon>eudicotyledons</taxon>
        <taxon>Gunneridae</taxon>
        <taxon>Pentapetalae</taxon>
        <taxon>rosids</taxon>
        <taxon>malvids</taxon>
        <taxon>Brassicales</taxon>
        <taxon>Brassicaceae</taxon>
        <taxon>Camelineae</taxon>
        <taxon>Arabidopsis</taxon>
    </lineage>
</organism>
<sequence length="59" mass="6873">MRTGINFDGTSVGFTITRTRDGRFKRHLVHEKEIRAIPFPRSEPGLETRELINQTRFGE</sequence>
<evidence type="ECO:0000313" key="1">
    <source>
        <dbReference type="EMBL" id="BAF00306.1"/>
    </source>
</evidence>
<dbReference type="EMBL" id="AK228367">
    <property type="protein sequence ID" value="BAF00306.1"/>
    <property type="molecule type" value="mRNA"/>
</dbReference>
<protein>
    <submittedName>
        <fullName evidence="1">Uncharacterized protein</fullName>
    </submittedName>
</protein>
<name>Q0WRE3_ARATH</name>